<organism evidence="13 14">
    <name type="scientific">Acromyrmex heyeri</name>
    <dbReference type="NCBI Taxonomy" id="230685"/>
    <lineage>
        <taxon>Eukaryota</taxon>
        <taxon>Metazoa</taxon>
        <taxon>Ecdysozoa</taxon>
        <taxon>Arthropoda</taxon>
        <taxon>Hexapoda</taxon>
        <taxon>Insecta</taxon>
        <taxon>Pterygota</taxon>
        <taxon>Neoptera</taxon>
        <taxon>Endopterygota</taxon>
        <taxon>Hymenoptera</taxon>
        <taxon>Apocrita</taxon>
        <taxon>Aculeata</taxon>
        <taxon>Formicoidea</taxon>
        <taxon>Formicidae</taxon>
        <taxon>Myrmicinae</taxon>
        <taxon>Acromyrmex</taxon>
    </lineage>
</organism>
<evidence type="ECO:0000256" key="2">
    <source>
        <dbReference type="ARBA" id="ARBA00004225"/>
    </source>
</evidence>
<dbReference type="InterPro" id="IPR045187">
    <property type="entry name" value="CcO_II"/>
</dbReference>
<evidence type="ECO:0000259" key="12">
    <source>
        <dbReference type="PROSITE" id="PS50857"/>
    </source>
</evidence>
<evidence type="ECO:0000256" key="10">
    <source>
        <dbReference type="ARBA" id="ARBA00049512"/>
    </source>
</evidence>
<dbReference type="Proteomes" id="UP000670152">
    <property type="component" value="Unassembled WGS sequence"/>
</dbReference>
<keyword evidence="5" id="KW-0460">Magnesium</keyword>
<evidence type="ECO:0000256" key="5">
    <source>
        <dbReference type="ARBA" id="ARBA00022842"/>
    </source>
</evidence>
<keyword evidence="6" id="KW-0186">Copper</keyword>
<evidence type="ECO:0000313" key="13">
    <source>
        <dbReference type="EMBL" id="KAG5320976.1"/>
    </source>
</evidence>
<feature type="non-terminal residue" evidence="13">
    <location>
        <position position="1"/>
    </location>
</feature>
<feature type="non-terminal residue" evidence="13">
    <location>
        <position position="106"/>
    </location>
</feature>
<dbReference type="AlphaFoldDB" id="A0A836FL21"/>
<dbReference type="GO" id="GO:0005507">
    <property type="term" value="F:copper ion binding"/>
    <property type="evidence" value="ECO:0007669"/>
    <property type="project" value="InterPro"/>
</dbReference>
<feature type="domain" description="Cytochrome oxidase subunit II copper A binding" evidence="12">
    <location>
        <begin position="1"/>
        <end position="106"/>
    </location>
</feature>
<keyword evidence="8 11" id="KW-0472">Membrane</keyword>
<reference evidence="13 14" key="1">
    <citation type="submission" date="2020-02" db="EMBL/GenBank/DDBJ databases">
        <title>Relaxed selection underlies rapid genomic changes in the transitions from sociality to social parasitism in ants.</title>
        <authorList>
            <person name="Bi X."/>
        </authorList>
    </citation>
    <scope>NUCLEOTIDE SEQUENCE [LARGE SCALE GENOMIC DNA]</scope>
    <source>
        <strain evidence="13">BGI-DK2014b</strain>
        <tissue evidence="13">Whole body</tissue>
    </source>
</reference>
<name>A0A836FL21_9HYME</name>
<sequence length="106" mass="11900">MGAVFSIIAGFIPLLVITIIPIFIFIAIPSIKILYLIDEIFNNNLSIKVRPPMILLSFNFPIRILSTSIDVIYYGIFFGHCSEICGINHSFVPIVIEATNLINFKI</sequence>
<comment type="caution">
    <text evidence="13">The sequence shown here is derived from an EMBL/GenBank/DDBJ whole genome shotgun (WGS) entry which is preliminary data.</text>
</comment>
<keyword evidence="11" id="KW-1133">Transmembrane helix</keyword>
<comment type="catalytic activity">
    <reaction evidence="10">
        <text>4 Fe(II)-[cytochrome c] + O2 + 8 H(+)(in) = 4 Fe(III)-[cytochrome c] + 2 H2O + 4 H(+)(out)</text>
        <dbReference type="Rhea" id="RHEA:11436"/>
        <dbReference type="Rhea" id="RHEA-COMP:10350"/>
        <dbReference type="Rhea" id="RHEA-COMP:14399"/>
        <dbReference type="ChEBI" id="CHEBI:15377"/>
        <dbReference type="ChEBI" id="CHEBI:15378"/>
        <dbReference type="ChEBI" id="CHEBI:15379"/>
        <dbReference type="ChEBI" id="CHEBI:29033"/>
        <dbReference type="ChEBI" id="CHEBI:29034"/>
        <dbReference type="EC" id="7.1.1.9"/>
    </reaction>
    <physiologicalReaction direction="left-to-right" evidence="10">
        <dbReference type="Rhea" id="RHEA:11437"/>
    </physiologicalReaction>
</comment>
<feature type="transmembrane region" description="Helical" evidence="11">
    <location>
        <begin position="6"/>
        <end position="28"/>
    </location>
</feature>
<evidence type="ECO:0000256" key="3">
    <source>
        <dbReference type="ARBA" id="ARBA00007866"/>
    </source>
</evidence>
<evidence type="ECO:0000313" key="14">
    <source>
        <dbReference type="Proteomes" id="UP000670152"/>
    </source>
</evidence>
<dbReference type="OrthoDB" id="539285at2759"/>
<evidence type="ECO:0000256" key="9">
    <source>
        <dbReference type="ARBA" id="ARBA00031389"/>
    </source>
</evidence>
<dbReference type="PANTHER" id="PTHR22888:SF9">
    <property type="entry name" value="CYTOCHROME C OXIDASE SUBUNIT 2"/>
    <property type="match status" value="1"/>
</dbReference>
<evidence type="ECO:0000256" key="7">
    <source>
        <dbReference type="ARBA" id="ARBA00023128"/>
    </source>
</evidence>
<dbReference type="SUPFAM" id="SSF49503">
    <property type="entry name" value="Cupredoxins"/>
    <property type="match status" value="1"/>
</dbReference>
<dbReference type="EC" id="7.1.1.9" evidence="4"/>
<dbReference type="Pfam" id="PF00116">
    <property type="entry name" value="COX2"/>
    <property type="match status" value="1"/>
</dbReference>
<dbReference type="InterPro" id="IPR008972">
    <property type="entry name" value="Cupredoxin"/>
</dbReference>
<comment type="subcellular location">
    <subcellularLocation>
        <location evidence="2">Mitochondrion membrane</location>
        <topology evidence="2">Multi-pass membrane protein</topology>
    </subcellularLocation>
</comment>
<dbReference type="EMBL" id="JAANIB010009904">
    <property type="protein sequence ID" value="KAG5320976.1"/>
    <property type="molecule type" value="Genomic_DNA"/>
</dbReference>
<evidence type="ECO:0000256" key="1">
    <source>
        <dbReference type="ARBA" id="ARBA00001935"/>
    </source>
</evidence>
<gene>
    <name evidence="13" type="primary">Coii_2</name>
    <name evidence="13" type="ORF">G6Z77_0014174</name>
</gene>
<keyword evidence="7" id="KW-0496">Mitochondrion</keyword>
<proteinExistence type="inferred from homology"/>
<dbReference type="GO" id="GO:0042773">
    <property type="term" value="P:ATP synthesis coupled electron transport"/>
    <property type="evidence" value="ECO:0007669"/>
    <property type="project" value="TreeGrafter"/>
</dbReference>
<evidence type="ECO:0000256" key="11">
    <source>
        <dbReference type="SAM" id="Phobius"/>
    </source>
</evidence>
<keyword evidence="14" id="KW-1185">Reference proteome</keyword>
<dbReference type="PROSITE" id="PS50857">
    <property type="entry name" value="COX2_CUA"/>
    <property type="match status" value="1"/>
</dbReference>
<evidence type="ECO:0000256" key="6">
    <source>
        <dbReference type="ARBA" id="ARBA00023008"/>
    </source>
</evidence>
<dbReference type="GO" id="GO:0004129">
    <property type="term" value="F:cytochrome-c oxidase activity"/>
    <property type="evidence" value="ECO:0007669"/>
    <property type="project" value="UniProtKB-EC"/>
</dbReference>
<evidence type="ECO:0000256" key="8">
    <source>
        <dbReference type="ARBA" id="ARBA00023136"/>
    </source>
</evidence>
<dbReference type="PANTHER" id="PTHR22888">
    <property type="entry name" value="CYTOCHROME C OXIDASE, SUBUNIT II"/>
    <property type="match status" value="1"/>
</dbReference>
<comment type="cofactor">
    <cofactor evidence="1">
        <name>Cu cation</name>
        <dbReference type="ChEBI" id="CHEBI:23378"/>
    </cofactor>
</comment>
<evidence type="ECO:0000256" key="4">
    <source>
        <dbReference type="ARBA" id="ARBA00012949"/>
    </source>
</evidence>
<accession>A0A836FL21</accession>
<dbReference type="InterPro" id="IPR002429">
    <property type="entry name" value="CcO_II-like_C"/>
</dbReference>
<dbReference type="Gene3D" id="2.60.40.420">
    <property type="entry name" value="Cupredoxins - blue copper proteins"/>
    <property type="match status" value="1"/>
</dbReference>
<dbReference type="GO" id="GO:0031966">
    <property type="term" value="C:mitochondrial membrane"/>
    <property type="evidence" value="ECO:0007669"/>
    <property type="project" value="UniProtKB-SubCell"/>
</dbReference>
<protein>
    <recommendedName>
        <fullName evidence="4">cytochrome-c oxidase</fullName>
        <ecNumber evidence="4">7.1.1.9</ecNumber>
    </recommendedName>
    <alternativeName>
        <fullName evidence="9">Cytochrome c oxidase polypeptide II</fullName>
    </alternativeName>
</protein>
<keyword evidence="11" id="KW-0812">Transmembrane</keyword>
<comment type="similarity">
    <text evidence="3">Belongs to the cytochrome c oxidase subunit 2 family.</text>
</comment>